<dbReference type="InterPro" id="IPR034660">
    <property type="entry name" value="DinB/YfiT-like"/>
</dbReference>
<proteinExistence type="predicted"/>
<dbReference type="InterPro" id="IPR024775">
    <property type="entry name" value="DinB-like"/>
</dbReference>
<gene>
    <name evidence="2" type="ORF">IPN91_12345</name>
</gene>
<dbReference type="AlphaFoldDB" id="A0A936F3I3"/>
<sequence length="175" mass="19923">MATASLQEGTITAYRQRLAAFLGDQEPLDVLSRTPALVGATVRTHDRRRLRVRPIEGKWTPLEVIGHLCDCEWVYGYRARLILCEDNPAILGMDQDAWVAGQRYNEREPLELAEEFRALRAHNLRLWRSLGPAELARTGQHSERGPESLDLLRTLLAGHDLLHLDQLQRLLMAIV</sequence>
<reference evidence="2 3" key="1">
    <citation type="submission" date="2020-10" db="EMBL/GenBank/DDBJ databases">
        <title>Connecting structure to function with the recovery of over 1000 high-quality activated sludge metagenome-assembled genomes encoding full-length rRNA genes using long-read sequencing.</title>
        <authorList>
            <person name="Singleton C.M."/>
            <person name="Petriglieri F."/>
            <person name="Kristensen J.M."/>
            <person name="Kirkegaard R.H."/>
            <person name="Michaelsen T.Y."/>
            <person name="Andersen M.H."/>
            <person name="Karst S.M."/>
            <person name="Dueholm M.S."/>
            <person name="Nielsen P.H."/>
            <person name="Albertsen M."/>
        </authorList>
    </citation>
    <scope>NUCLEOTIDE SEQUENCE [LARGE SCALE GENOMIC DNA]</scope>
    <source>
        <strain evidence="2">OdNE_18-Q3-R46-58_MAXAC.008</strain>
    </source>
</reference>
<protein>
    <submittedName>
        <fullName evidence="2">DinB family protein</fullName>
    </submittedName>
</protein>
<dbReference type="SUPFAM" id="SSF109854">
    <property type="entry name" value="DinB/YfiT-like putative metalloenzymes"/>
    <property type="match status" value="1"/>
</dbReference>
<evidence type="ECO:0000313" key="3">
    <source>
        <dbReference type="Proteomes" id="UP000709959"/>
    </source>
</evidence>
<dbReference type="EMBL" id="JADKCH010000017">
    <property type="protein sequence ID" value="MBK8573403.1"/>
    <property type="molecule type" value="Genomic_DNA"/>
</dbReference>
<accession>A0A936F3I3</accession>
<evidence type="ECO:0000259" key="1">
    <source>
        <dbReference type="Pfam" id="PF12867"/>
    </source>
</evidence>
<comment type="caution">
    <text evidence="2">The sequence shown here is derived from an EMBL/GenBank/DDBJ whole genome shotgun (WGS) entry which is preliminary data.</text>
</comment>
<evidence type="ECO:0000313" key="2">
    <source>
        <dbReference type="EMBL" id="MBK8573403.1"/>
    </source>
</evidence>
<feature type="domain" description="DinB-like" evidence="1">
    <location>
        <begin position="32"/>
        <end position="167"/>
    </location>
</feature>
<dbReference type="Gene3D" id="1.20.120.450">
    <property type="entry name" value="dinb family like domain"/>
    <property type="match status" value="1"/>
</dbReference>
<dbReference type="Proteomes" id="UP000709959">
    <property type="component" value="Unassembled WGS sequence"/>
</dbReference>
<dbReference type="Pfam" id="PF12867">
    <property type="entry name" value="DinB_2"/>
    <property type="match status" value="1"/>
</dbReference>
<organism evidence="2 3">
    <name type="scientific">Candidatus Geothrix odensensis</name>
    <dbReference type="NCBI Taxonomy" id="2954440"/>
    <lineage>
        <taxon>Bacteria</taxon>
        <taxon>Pseudomonadati</taxon>
        <taxon>Acidobacteriota</taxon>
        <taxon>Holophagae</taxon>
        <taxon>Holophagales</taxon>
        <taxon>Holophagaceae</taxon>
        <taxon>Geothrix</taxon>
    </lineage>
</organism>
<name>A0A936F3I3_9BACT</name>